<dbReference type="Proteomes" id="UP000799753">
    <property type="component" value="Unassembled WGS sequence"/>
</dbReference>
<feature type="non-terminal residue" evidence="1">
    <location>
        <position position="1"/>
    </location>
</feature>
<dbReference type="OrthoDB" id="3909530at2759"/>
<sequence length="63" mass="6873">KHSSLKSNNCNALSLARQRLTRLPSPFRQGKKLVSSVSVARVQPRTSKGITDLLLPQTSISLS</sequence>
<evidence type="ECO:0000313" key="1">
    <source>
        <dbReference type="EMBL" id="KAF2634090.1"/>
    </source>
</evidence>
<dbReference type="EMBL" id="MU006871">
    <property type="protein sequence ID" value="KAF2634090.1"/>
    <property type="molecule type" value="Genomic_DNA"/>
</dbReference>
<organism evidence="1 2">
    <name type="scientific">Massarina eburnea CBS 473.64</name>
    <dbReference type="NCBI Taxonomy" id="1395130"/>
    <lineage>
        <taxon>Eukaryota</taxon>
        <taxon>Fungi</taxon>
        <taxon>Dikarya</taxon>
        <taxon>Ascomycota</taxon>
        <taxon>Pezizomycotina</taxon>
        <taxon>Dothideomycetes</taxon>
        <taxon>Pleosporomycetidae</taxon>
        <taxon>Pleosporales</taxon>
        <taxon>Massarineae</taxon>
        <taxon>Massarinaceae</taxon>
        <taxon>Massarina</taxon>
    </lineage>
</organism>
<gene>
    <name evidence="1" type="ORF">P280DRAFT_414577</name>
</gene>
<protein>
    <submittedName>
        <fullName evidence="1">Uncharacterized protein</fullName>
    </submittedName>
</protein>
<evidence type="ECO:0000313" key="2">
    <source>
        <dbReference type="Proteomes" id="UP000799753"/>
    </source>
</evidence>
<name>A0A6A6RFJ0_9PLEO</name>
<proteinExistence type="predicted"/>
<dbReference type="AlphaFoldDB" id="A0A6A6RFJ0"/>
<reference evidence="1" key="1">
    <citation type="journal article" date="2020" name="Stud. Mycol.">
        <title>101 Dothideomycetes genomes: a test case for predicting lifestyles and emergence of pathogens.</title>
        <authorList>
            <person name="Haridas S."/>
            <person name="Albert R."/>
            <person name="Binder M."/>
            <person name="Bloem J."/>
            <person name="Labutti K."/>
            <person name="Salamov A."/>
            <person name="Andreopoulos B."/>
            <person name="Baker S."/>
            <person name="Barry K."/>
            <person name="Bills G."/>
            <person name="Bluhm B."/>
            <person name="Cannon C."/>
            <person name="Castanera R."/>
            <person name="Culley D."/>
            <person name="Daum C."/>
            <person name="Ezra D."/>
            <person name="Gonzalez J."/>
            <person name="Henrissat B."/>
            <person name="Kuo A."/>
            <person name="Liang C."/>
            <person name="Lipzen A."/>
            <person name="Lutzoni F."/>
            <person name="Magnuson J."/>
            <person name="Mondo S."/>
            <person name="Nolan M."/>
            <person name="Ohm R."/>
            <person name="Pangilinan J."/>
            <person name="Park H.-J."/>
            <person name="Ramirez L."/>
            <person name="Alfaro M."/>
            <person name="Sun H."/>
            <person name="Tritt A."/>
            <person name="Yoshinaga Y."/>
            <person name="Zwiers L.-H."/>
            <person name="Turgeon B."/>
            <person name="Goodwin S."/>
            <person name="Spatafora J."/>
            <person name="Crous P."/>
            <person name="Grigoriev I."/>
        </authorList>
    </citation>
    <scope>NUCLEOTIDE SEQUENCE</scope>
    <source>
        <strain evidence="1">CBS 473.64</strain>
    </source>
</reference>
<accession>A0A6A6RFJ0</accession>
<keyword evidence="2" id="KW-1185">Reference proteome</keyword>